<keyword evidence="4" id="KW-1185">Reference proteome</keyword>
<name>A0A7C9PNV6_9MICO</name>
<feature type="compositionally biased region" description="Basic and acidic residues" evidence="1">
    <location>
        <begin position="109"/>
        <end position="119"/>
    </location>
</feature>
<dbReference type="AlphaFoldDB" id="A0A7C9PNV6"/>
<evidence type="ECO:0000313" key="4">
    <source>
        <dbReference type="Proteomes" id="UP000479756"/>
    </source>
</evidence>
<protein>
    <submittedName>
        <fullName evidence="3">Uncharacterized protein</fullName>
    </submittedName>
</protein>
<gene>
    <name evidence="3" type="ORF">G3T37_10115</name>
</gene>
<evidence type="ECO:0000313" key="3">
    <source>
        <dbReference type="EMBL" id="NEM91711.1"/>
    </source>
</evidence>
<feature type="compositionally biased region" description="Low complexity" evidence="1">
    <location>
        <begin position="60"/>
        <end position="84"/>
    </location>
</feature>
<proteinExistence type="predicted"/>
<dbReference type="EMBL" id="JAAGWZ010000002">
    <property type="protein sequence ID" value="NEM91711.1"/>
    <property type="molecule type" value="Genomic_DNA"/>
</dbReference>
<sequence>MNRRLAVAAVAGIVCLSAVGGAAVSSAMAPVAHGEALTVAPIRIGTGSEPTGRPTPTPTPSTGADDGTGSTPSPSPTRTATPDPTTTPTPTPTRPWDGKTGAIAVIPVEPHEVGDDNGKGHHKPHPGHDAGTSGGGQTSGSTGPSGSSGTSGGSNGSPGAGNGSSSGDSSNGG</sequence>
<reference evidence="3 4" key="1">
    <citation type="journal article" date="2014" name="Int. J. Syst. Evol. Microbiol.">
        <title>Description of Galbitalea soli gen. nov., sp. nov., and Frondihabitans sucicola sp. nov.</title>
        <authorList>
            <person name="Kim S.J."/>
            <person name="Lim J.M."/>
            <person name="Ahn J.H."/>
            <person name="Weon H.Y."/>
            <person name="Hamada M."/>
            <person name="Suzuki K."/>
            <person name="Ahn T.Y."/>
            <person name="Kwon S.W."/>
        </authorList>
    </citation>
    <scope>NUCLEOTIDE SEQUENCE [LARGE SCALE GENOMIC DNA]</scope>
    <source>
        <strain evidence="3 4">NBRC 108727</strain>
    </source>
</reference>
<dbReference type="RefSeq" id="WP_163473594.1">
    <property type="nucleotide sequence ID" value="NZ_JAAGWZ010000002.1"/>
</dbReference>
<dbReference type="Proteomes" id="UP000479756">
    <property type="component" value="Unassembled WGS sequence"/>
</dbReference>
<organism evidence="3 4">
    <name type="scientific">Galbitalea soli</name>
    <dbReference type="NCBI Taxonomy" id="1268042"/>
    <lineage>
        <taxon>Bacteria</taxon>
        <taxon>Bacillati</taxon>
        <taxon>Actinomycetota</taxon>
        <taxon>Actinomycetes</taxon>
        <taxon>Micrococcales</taxon>
        <taxon>Microbacteriaceae</taxon>
        <taxon>Galbitalea</taxon>
    </lineage>
</organism>
<comment type="caution">
    <text evidence="3">The sequence shown here is derived from an EMBL/GenBank/DDBJ whole genome shotgun (WGS) entry which is preliminary data.</text>
</comment>
<accession>A0A7C9PNV6</accession>
<feature type="compositionally biased region" description="Gly residues" evidence="1">
    <location>
        <begin position="149"/>
        <end position="173"/>
    </location>
</feature>
<keyword evidence="2" id="KW-0732">Signal</keyword>
<evidence type="ECO:0000256" key="1">
    <source>
        <dbReference type="SAM" id="MobiDB-lite"/>
    </source>
</evidence>
<feature type="compositionally biased region" description="Low complexity" evidence="1">
    <location>
        <begin position="139"/>
        <end position="148"/>
    </location>
</feature>
<feature type="region of interest" description="Disordered" evidence="1">
    <location>
        <begin position="43"/>
        <end position="173"/>
    </location>
</feature>
<feature type="chain" id="PRO_5038992510" evidence="2">
    <location>
        <begin position="23"/>
        <end position="173"/>
    </location>
</feature>
<feature type="signal peptide" evidence="2">
    <location>
        <begin position="1"/>
        <end position="22"/>
    </location>
</feature>
<evidence type="ECO:0000256" key="2">
    <source>
        <dbReference type="SAM" id="SignalP"/>
    </source>
</evidence>